<dbReference type="Proteomes" id="UP000184731">
    <property type="component" value="Chromosome"/>
</dbReference>
<name>A0A1L4CZB6_9BACT</name>
<keyword evidence="2" id="KW-1185">Reference proteome</keyword>
<evidence type="ECO:0000313" key="2">
    <source>
        <dbReference type="Proteomes" id="UP000184731"/>
    </source>
</evidence>
<dbReference type="Gene3D" id="2.130.10.30">
    <property type="entry name" value="Regulator of chromosome condensation 1/beta-lactamase-inhibitor protein II"/>
    <property type="match status" value="2"/>
</dbReference>
<dbReference type="AlphaFoldDB" id="A0A1L4CZB6"/>
<proteinExistence type="predicted"/>
<sequence>MKKLNIFWFFIFISSYYLGSCSPLNNLADPSSANSAKSLSDYASIQELADQSFKSGIVPQYTTNGNKSGLITLGDAGGCVVMTVGKLKCWGQNDYAQVGLGTTIPITPTPGGVSSPTWATAVNPISGQDIIVSVVAGRSSTCAFFFSGYKCWGNQNSGVLGNSVNSTTPATSPQFTTNTGGKIVKSVQLNDGYSCILDNTGKVTCWGANTNGQLGDGTTTATLTGVAASLGSNATLLVGHNSDSCALLSNGNVKCWGKDFGTIPSLPVSITTSNAVSLLGGGTVNFPFLGCAVLIDSTVQCFGNSPNTFGEFGNGTKTAPSSTTTGITVLNSNLQPLTGAVMVGSGGANSTAYPQATIYAFSCAVTDDYTSVYCWGGNYYGNVGNGTNTDSNVAVKVTQTWPNSAIIDLAVSDGRACVLLKNNDVWCWGGNFYGFGELGNGSLTGTTNVPIKILNRNDP</sequence>
<dbReference type="GO" id="GO:0005085">
    <property type="term" value="F:guanyl-nucleotide exchange factor activity"/>
    <property type="evidence" value="ECO:0007669"/>
    <property type="project" value="TreeGrafter"/>
</dbReference>
<dbReference type="STRING" id="1915309.AXG55_04975"/>
<reference evidence="1 2" key="1">
    <citation type="submission" date="2016-10" db="EMBL/GenBank/DDBJ databases">
        <title>Silvanigrella aquatica sp. nov., isolated from a freshwater lake located in the Black Forest, Germany, description of Silvanigrellaceae fam. nov., Silvanigrellales ord. nov., reclassification of the order Bdellovibrionales in the class Oligoflexia, reclassification of the families Bacteriovoracaceae and Halobacteriovoraceae in the new order Bacteriovoracales ord. nov., and reclassification of the family Pseudobacteriovoracaceae in the order Oligoflexiales.</title>
        <authorList>
            <person name="Hahn M.W."/>
            <person name="Schmidt J."/>
            <person name="Koll U."/>
            <person name="Rohde M."/>
            <person name="Verbag S."/>
            <person name="Pitt A."/>
            <person name="Nakai R."/>
            <person name="Naganuma T."/>
            <person name="Lang E."/>
        </authorList>
    </citation>
    <scope>NUCLEOTIDE SEQUENCE [LARGE SCALE GENOMIC DNA]</scope>
    <source>
        <strain evidence="1 2">MWH-Nonnen-W8red</strain>
    </source>
</reference>
<dbReference type="PROSITE" id="PS50012">
    <property type="entry name" value="RCC1_3"/>
    <property type="match status" value="1"/>
</dbReference>
<dbReference type="InterPro" id="IPR051553">
    <property type="entry name" value="Ran_GTPase-activating"/>
</dbReference>
<dbReference type="GO" id="GO:0005737">
    <property type="term" value="C:cytoplasm"/>
    <property type="evidence" value="ECO:0007669"/>
    <property type="project" value="TreeGrafter"/>
</dbReference>
<protein>
    <submittedName>
        <fullName evidence="1">Uncharacterized protein</fullName>
    </submittedName>
</protein>
<organism evidence="1 2">
    <name type="scientific">Silvanigrella aquatica</name>
    <dbReference type="NCBI Taxonomy" id="1915309"/>
    <lineage>
        <taxon>Bacteria</taxon>
        <taxon>Pseudomonadati</taxon>
        <taxon>Bdellovibrionota</taxon>
        <taxon>Oligoflexia</taxon>
        <taxon>Silvanigrellales</taxon>
        <taxon>Silvanigrellaceae</taxon>
        <taxon>Silvanigrella</taxon>
    </lineage>
</organism>
<dbReference type="SUPFAM" id="SSF50985">
    <property type="entry name" value="RCC1/BLIP-II"/>
    <property type="match status" value="1"/>
</dbReference>
<dbReference type="InterPro" id="IPR009091">
    <property type="entry name" value="RCC1/BLIP-II"/>
</dbReference>
<dbReference type="RefSeq" id="WP_148697019.1">
    <property type="nucleotide sequence ID" value="NZ_CP017834.1"/>
</dbReference>
<dbReference type="PANTHER" id="PTHR45982:SF1">
    <property type="entry name" value="REGULATOR OF CHROMOSOME CONDENSATION"/>
    <property type="match status" value="1"/>
</dbReference>
<dbReference type="InterPro" id="IPR000408">
    <property type="entry name" value="Reg_chr_condens"/>
</dbReference>
<dbReference type="KEGG" id="saqi:AXG55_04975"/>
<accession>A0A1L4CZB6</accession>
<dbReference type="EMBL" id="CP017834">
    <property type="protein sequence ID" value="APJ03288.1"/>
    <property type="molecule type" value="Genomic_DNA"/>
</dbReference>
<gene>
    <name evidence="1" type="ORF">AXG55_04975</name>
</gene>
<dbReference type="OrthoDB" id="5652970at2"/>
<dbReference type="Pfam" id="PF13540">
    <property type="entry name" value="RCC1_2"/>
    <property type="match status" value="2"/>
</dbReference>
<dbReference type="PANTHER" id="PTHR45982">
    <property type="entry name" value="REGULATOR OF CHROMOSOME CONDENSATION"/>
    <property type="match status" value="1"/>
</dbReference>
<evidence type="ECO:0000313" key="1">
    <source>
        <dbReference type="EMBL" id="APJ03288.1"/>
    </source>
</evidence>